<feature type="domain" description="Bulb-type lectin" evidence="19">
    <location>
        <begin position="24"/>
        <end position="152"/>
    </location>
</feature>
<dbReference type="InterPro" id="IPR000719">
    <property type="entry name" value="Prot_kinase_dom"/>
</dbReference>
<dbReference type="GO" id="GO:0005524">
    <property type="term" value="F:ATP binding"/>
    <property type="evidence" value="ECO:0007669"/>
    <property type="project" value="UniProtKB-UniRule"/>
</dbReference>
<evidence type="ECO:0000256" key="6">
    <source>
        <dbReference type="ARBA" id="ARBA00022729"/>
    </source>
</evidence>
<dbReference type="EC" id="2.7.11.1" evidence="15"/>
<dbReference type="CDD" id="cd01098">
    <property type="entry name" value="PAN_AP_plant"/>
    <property type="match status" value="1"/>
</dbReference>
<accession>A0A453LJN7</accession>
<evidence type="ECO:0000313" key="21">
    <source>
        <dbReference type="EnsemblPlants" id="AET5Gv20808600.2"/>
    </source>
</evidence>
<keyword evidence="7 15" id="KW-0547">Nucleotide-binding</keyword>
<dbReference type="Pfam" id="PF01453">
    <property type="entry name" value="B_lectin"/>
    <property type="match status" value="1"/>
</dbReference>
<dbReference type="SUPFAM" id="SSF56112">
    <property type="entry name" value="Protein kinase-like (PK-like)"/>
    <property type="match status" value="1"/>
</dbReference>
<dbReference type="AlphaFoldDB" id="A0A453LJN7"/>
<dbReference type="SMART" id="SM00108">
    <property type="entry name" value="B_lectin"/>
    <property type="match status" value="1"/>
</dbReference>
<dbReference type="GO" id="GO:0051707">
    <property type="term" value="P:response to other organism"/>
    <property type="evidence" value="ECO:0007669"/>
    <property type="project" value="UniProtKB-ARBA"/>
</dbReference>
<dbReference type="CDD" id="cd14066">
    <property type="entry name" value="STKc_IRAK"/>
    <property type="match status" value="1"/>
</dbReference>
<keyword evidence="22" id="KW-1185">Reference proteome</keyword>
<evidence type="ECO:0000256" key="3">
    <source>
        <dbReference type="ARBA" id="ARBA00022527"/>
    </source>
</evidence>
<dbReference type="FunFam" id="1.10.510.10:FF:000060">
    <property type="entry name" value="G-type lectin S-receptor-like serine/threonine-protein kinase"/>
    <property type="match status" value="1"/>
</dbReference>
<keyword evidence="17" id="KW-0812">Transmembrane</keyword>
<evidence type="ECO:0000259" key="18">
    <source>
        <dbReference type="PROSITE" id="PS50011"/>
    </source>
</evidence>
<evidence type="ECO:0000256" key="17">
    <source>
        <dbReference type="SAM" id="Phobius"/>
    </source>
</evidence>
<dbReference type="GO" id="GO:0005886">
    <property type="term" value="C:plasma membrane"/>
    <property type="evidence" value="ECO:0007669"/>
    <property type="project" value="UniProtKB-SubCell"/>
</dbReference>
<evidence type="ECO:0000256" key="13">
    <source>
        <dbReference type="ARBA" id="ARBA00047899"/>
    </source>
</evidence>
<keyword evidence="2" id="KW-1003">Cell membrane</keyword>
<dbReference type="EnsemblPlants" id="AET5Gv20808600.2">
    <property type="protein sequence ID" value="AET5Gv20808600.2"/>
    <property type="gene ID" value="AET5Gv20808600"/>
</dbReference>
<reference evidence="22" key="1">
    <citation type="journal article" date="2014" name="Science">
        <title>Ancient hybridizations among the ancestral genomes of bread wheat.</title>
        <authorList>
            <consortium name="International Wheat Genome Sequencing Consortium,"/>
            <person name="Marcussen T."/>
            <person name="Sandve S.R."/>
            <person name="Heier L."/>
            <person name="Spannagl M."/>
            <person name="Pfeifer M."/>
            <person name="Jakobsen K.S."/>
            <person name="Wulff B.B."/>
            <person name="Steuernagel B."/>
            <person name="Mayer K.F."/>
            <person name="Olsen O.A."/>
        </authorList>
    </citation>
    <scope>NUCLEOTIDE SEQUENCE [LARGE SCALE GENOMIC DNA]</scope>
    <source>
        <strain evidence="22">cv. AL8/78</strain>
    </source>
</reference>
<feature type="domain" description="Protein kinase" evidence="18">
    <location>
        <begin position="526"/>
        <end position="842"/>
    </location>
</feature>
<feature type="transmembrane region" description="Helical" evidence="17">
    <location>
        <begin position="452"/>
        <end position="473"/>
    </location>
</feature>
<feature type="binding site" evidence="16">
    <location>
        <position position="553"/>
    </location>
    <ligand>
        <name>ATP</name>
        <dbReference type="ChEBI" id="CHEBI:30616"/>
    </ligand>
</feature>
<dbReference type="PANTHER" id="PTHR27002:SF1095">
    <property type="entry name" value="G-TYPE LECTIN S-RECEPTOR-LIKE SERINE_THREONINE-PROTEIN KINASE RKS1"/>
    <property type="match status" value="1"/>
</dbReference>
<dbReference type="STRING" id="200361.A0A453LJN7"/>
<dbReference type="Gene3D" id="2.90.10.10">
    <property type="entry name" value="Bulb-type lectin domain"/>
    <property type="match status" value="1"/>
</dbReference>
<keyword evidence="10" id="KW-1015">Disulfide bond</keyword>
<dbReference type="Proteomes" id="UP000015105">
    <property type="component" value="Chromosome 5D"/>
</dbReference>
<evidence type="ECO:0000256" key="16">
    <source>
        <dbReference type="PROSITE-ProRule" id="PRU10141"/>
    </source>
</evidence>
<keyword evidence="9 15" id="KW-0067">ATP-binding</keyword>
<dbReference type="SUPFAM" id="SSF51110">
    <property type="entry name" value="alpha-D-mannose-specific plant lectins"/>
    <property type="match status" value="1"/>
</dbReference>
<reference evidence="21" key="4">
    <citation type="submission" date="2019-03" db="UniProtKB">
        <authorList>
            <consortium name="EnsemblPlants"/>
        </authorList>
    </citation>
    <scope>IDENTIFICATION</scope>
</reference>
<dbReference type="InterPro" id="IPR011009">
    <property type="entry name" value="Kinase-like_dom_sf"/>
</dbReference>
<dbReference type="GO" id="GO:0106310">
    <property type="term" value="F:protein serine kinase activity"/>
    <property type="evidence" value="ECO:0007669"/>
    <property type="project" value="RHEA"/>
</dbReference>
<dbReference type="Pfam" id="PF07714">
    <property type="entry name" value="PK_Tyr_Ser-Thr"/>
    <property type="match status" value="1"/>
</dbReference>
<evidence type="ECO:0000256" key="4">
    <source>
        <dbReference type="ARBA" id="ARBA00022536"/>
    </source>
</evidence>
<reference evidence="21" key="3">
    <citation type="journal article" date="2017" name="Nature">
        <title>Genome sequence of the progenitor of the wheat D genome Aegilops tauschii.</title>
        <authorList>
            <person name="Luo M.C."/>
            <person name="Gu Y.Q."/>
            <person name="Puiu D."/>
            <person name="Wang H."/>
            <person name="Twardziok S.O."/>
            <person name="Deal K.R."/>
            <person name="Huo N."/>
            <person name="Zhu T."/>
            <person name="Wang L."/>
            <person name="Wang Y."/>
            <person name="McGuire P.E."/>
            <person name="Liu S."/>
            <person name="Long H."/>
            <person name="Ramasamy R.K."/>
            <person name="Rodriguez J.C."/>
            <person name="Van S.L."/>
            <person name="Yuan L."/>
            <person name="Wang Z."/>
            <person name="Xia Z."/>
            <person name="Xiao L."/>
            <person name="Anderson O.D."/>
            <person name="Ouyang S."/>
            <person name="Liang Y."/>
            <person name="Zimin A.V."/>
            <person name="Pertea G."/>
            <person name="Qi P."/>
            <person name="Bennetzen J.L."/>
            <person name="Dai X."/>
            <person name="Dawson M.W."/>
            <person name="Muller H.G."/>
            <person name="Kugler K."/>
            <person name="Rivarola-Duarte L."/>
            <person name="Spannagl M."/>
            <person name="Mayer K.F.X."/>
            <person name="Lu F.H."/>
            <person name="Bevan M.W."/>
            <person name="Leroy P."/>
            <person name="Li P."/>
            <person name="You F.M."/>
            <person name="Sun Q."/>
            <person name="Liu Z."/>
            <person name="Lyons E."/>
            <person name="Wicker T."/>
            <person name="Salzberg S.L."/>
            <person name="Devos K.M."/>
            <person name="Dvorak J."/>
        </authorList>
    </citation>
    <scope>NUCLEOTIDE SEQUENCE [LARGE SCALE GENOMIC DNA]</scope>
    <source>
        <strain evidence="21">cv. AL8/78</strain>
    </source>
</reference>
<dbReference type="InterPro" id="IPR024171">
    <property type="entry name" value="SRK-like_kinase"/>
</dbReference>
<sequence>WRTGQWIWQLSSVTPRFLPLCASDDRLVPGKPLRAGTTIVSDGGDFALGFFTTSNSTSYLGIWYNGISELTAVWVANRETLVNNNTFSRPTLSLTNTSNLVLSNGNGTGRVIWTTNNIATAPGSSPSTAVLLNTGNLVLRSPNGTMLWQSFDHPTDTFLPGMKIGLRYKTRTGDRLVSWKGPNDPSPGRFSYGGDPATFLQIFIWDGARPVYRNIPWTGFRVKSEHKYQQADPNASAIIAYMAVVNTDEEIYVTYSLSHGAARTRYVLTYSGEYRLESWSSRLLKWTVLAKWPPTDCTRYGYCGSYGYCDATAAPVPTCKCLDGFEPTSREEWDGGRFSKGCRRTVPLRGCGDGFITMPLMKSPDRFTFISGNESTLEECAAECGRNCSGVAYAFANLGSARSGGDMTRCLVWAGELVDGGKIGEVPGGNTLYLRLAGLEALHGPGHERSNAAVIALGTSVVILLTCIFVVWLKFKGKKTKLRKDNNKITFDDMSTSYELEDGNPPHDHELAFVRLEEIAQATDNFSETCLIGQGGFGKVYKGFLGGKEIAVKRLSMDSQQGTEEFRNEVILIARLQHRNLIRLLGYYGEGAEKLLIHEYLPNGSLDANLFDDSRKMLLDWETRFSIIKGVARGLLYLHQDSRMTIIHRDLKAANVLLYAEMKPKIADFGMARIFCDNQQNANTQHVVGTFGYMAPEYAMEGIFSAKSDVYSFGVLLLEVVTGIRRSFNSQPMVKEHAVPPSWNMWKEGKTEALSDSSIMDTCSPDEVSLCIHVALLCVQENPDDDRPLMSSVVFVLENGSTTLSNPNQPTNFVGRNIEMERIRDDIQHSMNSFTLTEIQGR</sequence>
<dbReference type="InterPro" id="IPR036426">
    <property type="entry name" value="Bulb-type_lectin_dom_sf"/>
</dbReference>
<evidence type="ECO:0000256" key="7">
    <source>
        <dbReference type="ARBA" id="ARBA00022741"/>
    </source>
</evidence>
<comment type="similarity">
    <text evidence="15">Belongs to the protein kinase superfamily. Ser/Thr protein kinase family.</text>
</comment>
<comment type="catalytic activity">
    <reaction evidence="13 15">
        <text>L-threonyl-[protein] + ATP = O-phospho-L-threonyl-[protein] + ADP + H(+)</text>
        <dbReference type="Rhea" id="RHEA:46608"/>
        <dbReference type="Rhea" id="RHEA-COMP:11060"/>
        <dbReference type="Rhea" id="RHEA-COMP:11605"/>
        <dbReference type="ChEBI" id="CHEBI:15378"/>
        <dbReference type="ChEBI" id="CHEBI:30013"/>
        <dbReference type="ChEBI" id="CHEBI:30616"/>
        <dbReference type="ChEBI" id="CHEBI:61977"/>
        <dbReference type="ChEBI" id="CHEBI:456216"/>
        <dbReference type="EC" id="2.7.11.1"/>
    </reaction>
</comment>
<dbReference type="FunFam" id="3.30.200.20:FF:000466">
    <property type="entry name" value="Putative LRR receptor-like serine/threonine-protein kinase"/>
    <property type="match status" value="1"/>
</dbReference>
<dbReference type="PROSITE" id="PS50927">
    <property type="entry name" value="BULB_LECTIN"/>
    <property type="match status" value="1"/>
</dbReference>
<dbReference type="PROSITE" id="PS50948">
    <property type="entry name" value="PAN"/>
    <property type="match status" value="1"/>
</dbReference>
<reference evidence="22" key="2">
    <citation type="journal article" date="2017" name="Nat. Plants">
        <title>The Aegilops tauschii genome reveals multiple impacts of transposons.</title>
        <authorList>
            <person name="Zhao G."/>
            <person name="Zou C."/>
            <person name="Li K."/>
            <person name="Wang K."/>
            <person name="Li T."/>
            <person name="Gao L."/>
            <person name="Zhang X."/>
            <person name="Wang H."/>
            <person name="Yang Z."/>
            <person name="Liu X."/>
            <person name="Jiang W."/>
            <person name="Mao L."/>
            <person name="Kong X."/>
            <person name="Jiao Y."/>
            <person name="Jia J."/>
        </authorList>
    </citation>
    <scope>NUCLEOTIDE SEQUENCE [LARGE SCALE GENOMIC DNA]</scope>
    <source>
        <strain evidence="22">cv. AL8/78</strain>
    </source>
</reference>
<evidence type="ECO:0000259" key="20">
    <source>
        <dbReference type="PROSITE" id="PS50948"/>
    </source>
</evidence>
<keyword evidence="17" id="KW-1133">Transmembrane helix</keyword>
<proteinExistence type="inferred from homology"/>
<dbReference type="InterPro" id="IPR001480">
    <property type="entry name" value="Bulb-type_lectin_dom"/>
</dbReference>
<protein>
    <recommendedName>
        <fullName evidence="15">Receptor-like serine/threonine-protein kinase</fullName>
        <ecNumber evidence="15">2.7.11.1</ecNumber>
    </recommendedName>
</protein>
<dbReference type="InterPro" id="IPR003609">
    <property type="entry name" value="Pan_app"/>
</dbReference>
<dbReference type="Gene3D" id="3.30.200.20">
    <property type="entry name" value="Phosphorylase Kinase, domain 1"/>
    <property type="match status" value="1"/>
</dbReference>
<keyword evidence="5 15" id="KW-0808">Transferase</keyword>
<dbReference type="PIRSF" id="PIRSF000641">
    <property type="entry name" value="SRK"/>
    <property type="match status" value="1"/>
</dbReference>
<evidence type="ECO:0000313" key="22">
    <source>
        <dbReference type="Proteomes" id="UP000015105"/>
    </source>
</evidence>
<dbReference type="InterPro" id="IPR017441">
    <property type="entry name" value="Protein_kinase_ATP_BS"/>
</dbReference>
<evidence type="ECO:0000256" key="14">
    <source>
        <dbReference type="ARBA" id="ARBA00048679"/>
    </source>
</evidence>
<dbReference type="InterPro" id="IPR008271">
    <property type="entry name" value="Ser/Thr_kinase_AS"/>
</dbReference>
<dbReference type="PROSITE" id="PS00108">
    <property type="entry name" value="PROTEIN_KINASE_ST"/>
    <property type="match status" value="1"/>
</dbReference>
<dbReference type="GO" id="GO:0048544">
    <property type="term" value="P:recognition of pollen"/>
    <property type="evidence" value="ECO:0007669"/>
    <property type="project" value="InterPro"/>
</dbReference>
<keyword evidence="8 15" id="KW-0418">Kinase</keyword>
<dbReference type="PANTHER" id="PTHR27002">
    <property type="entry name" value="RECEPTOR-LIKE SERINE/THREONINE-PROTEIN KINASE SD1-8"/>
    <property type="match status" value="1"/>
</dbReference>
<reference evidence="21" key="5">
    <citation type="journal article" date="2021" name="G3 (Bethesda)">
        <title>Aegilops tauschii genome assembly Aet v5.0 features greater sequence contiguity and improved annotation.</title>
        <authorList>
            <person name="Wang L."/>
            <person name="Zhu T."/>
            <person name="Rodriguez J.C."/>
            <person name="Deal K.R."/>
            <person name="Dubcovsky J."/>
            <person name="McGuire P.E."/>
            <person name="Lux T."/>
            <person name="Spannagl M."/>
            <person name="Mayer K.F.X."/>
            <person name="Baldrich P."/>
            <person name="Meyers B.C."/>
            <person name="Huo N."/>
            <person name="Gu Y.Q."/>
            <person name="Zhou H."/>
            <person name="Devos K.M."/>
            <person name="Bennetzen J.L."/>
            <person name="Unver T."/>
            <person name="Budak H."/>
            <person name="Gulick P.J."/>
            <person name="Galiba G."/>
            <person name="Kalapos B."/>
            <person name="Nelson D.R."/>
            <person name="Li P."/>
            <person name="You F.M."/>
            <person name="Luo M.C."/>
            <person name="Dvorak J."/>
        </authorList>
    </citation>
    <scope>NUCLEOTIDE SEQUENCE [LARGE SCALE GENOMIC DNA]</scope>
    <source>
        <strain evidence="21">cv. AL8/78</strain>
    </source>
</reference>
<keyword evidence="17" id="KW-0472">Membrane</keyword>
<comment type="catalytic activity">
    <reaction evidence="14 15">
        <text>L-seryl-[protein] + ATP = O-phospho-L-seryl-[protein] + ADP + H(+)</text>
        <dbReference type="Rhea" id="RHEA:17989"/>
        <dbReference type="Rhea" id="RHEA-COMP:9863"/>
        <dbReference type="Rhea" id="RHEA-COMP:11604"/>
        <dbReference type="ChEBI" id="CHEBI:15378"/>
        <dbReference type="ChEBI" id="CHEBI:29999"/>
        <dbReference type="ChEBI" id="CHEBI:30616"/>
        <dbReference type="ChEBI" id="CHEBI:83421"/>
        <dbReference type="ChEBI" id="CHEBI:456216"/>
        <dbReference type="EC" id="2.7.11.1"/>
    </reaction>
</comment>
<evidence type="ECO:0000256" key="1">
    <source>
        <dbReference type="ARBA" id="ARBA00004251"/>
    </source>
</evidence>
<dbReference type="Gramene" id="AET5Gv20808600.2">
    <property type="protein sequence ID" value="AET5Gv20808600.2"/>
    <property type="gene ID" value="AET5Gv20808600"/>
</dbReference>
<feature type="domain" description="Apple" evidence="20">
    <location>
        <begin position="351"/>
        <end position="437"/>
    </location>
</feature>
<dbReference type="InterPro" id="IPR000858">
    <property type="entry name" value="S_locus_glycoprot_dom"/>
</dbReference>
<dbReference type="SMART" id="SM00220">
    <property type="entry name" value="S_TKc"/>
    <property type="match status" value="1"/>
</dbReference>
<dbReference type="InterPro" id="IPR001245">
    <property type="entry name" value="Ser-Thr/Tyr_kinase_cat_dom"/>
</dbReference>
<evidence type="ECO:0000256" key="11">
    <source>
        <dbReference type="ARBA" id="ARBA00023170"/>
    </source>
</evidence>
<evidence type="ECO:0000256" key="5">
    <source>
        <dbReference type="ARBA" id="ARBA00022679"/>
    </source>
</evidence>
<evidence type="ECO:0000256" key="10">
    <source>
        <dbReference type="ARBA" id="ARBA00023157"/>
    </source>
</evidence>
<dbReference type="GO" id="GO:0004674">
    <property type="term" value="F:protein serine/threonine kinase activity"/>
    <property type="evidence" value="ECO:0007669"/>
    <property type="project" value="UniProtKB-KW"/>
</dbReference>
<keyword evidence="12" id="KW-0325">Glycoprotein</keyword>
<evidence type="ECO:0000256" key="12">
    <source>
        <dbReference type="ARBA" id="ARBA00023180"/>
    </source>
</evidence>
<dbReference type="PROSITE" id="PS00107">
    <property type="entry name" value="PROTEIN_KINASE_ATP"/>
    <property type="match status" value="1"/>
</dbReference>
<dbReference type="Gene3D" id="1.10.510.10">
    <property type="entry name" value="Transferase(Phosphotransferase) domain 1"/>
    <property type="match status" value="1"/>
</dbReference>
<evidence type="ECO:0000256" key="9">
    <source>
        <dbReference type="ARBA" id="ARBA00022840"/>
    </source>
</evidence>
<evidence type="ECO:0000256" key="8">
    <source>
        <dbReference type="ARBA" id="ARBA00022777"/>
    </source>
</evidence>
<evidence type="ECO:0000256" key="2">
    <source>
        <dbReference type="ARBA" id="ARBA00022475"/>
    </source>
</evidence>
<evidence type="ECO:0000259" key="19">
    <source>
        <dbReference type="PROSITE" id="PS50927"/>
    </source>
</evidence>
<organism evidence="21 22">
    <name type="scientific">Aegilops tauschii subsp. strangulata</name>
    <name type="common">Goatgrass</name>
    <dbReference type="NCBI Taxonomy" id="200361"/>
    <lineage>
        <taxon>Eukaryota</taxon>
        <taxon>Viridiplantae</taxon>
        <taxon>Streptophyta</taxon>
        <taxon>Embryophyta</taxon>
        <taxon>Tracheophyta</taxon>
        <taxon>Spermatophyta</taxon>
        <taxon>Magnoliopsida</taxon>
        <taxon>Liliopsida</taxon>
        <taxon>Poales</taxon>
        <taxon>Poaceae</taxon>
        <taxon>BOP clade</taxon>
        <taxon>Pooideae</taxon>
        <taxon>Triticodae</taxon>
        <taxon>Triticeae</taxon>
        <taxon>Triticinae</taxon>
        <taxon>Aegilops</taxon>
    </lineage>
</organism>
<evidence type="ECO:0000256" key="15">
    <source>
        <dbReference type="PIRNR" id="PIRNR000641"/>
    </source>
</evidence>
<dbReference type="PROSITE" id="PS50011">
    <property type="entry name" value="PROTEIN_KINASE_DOM"/>
    <property type="match status" value="1"/>
</dbReference>
<dbReference type="Pfam" id="PF00954">
    <property type="entry name" value="S_locus_glycop"/>
    <property type="match status" value="1"/>
</dbReference>
<comment type="subcellular location">
    <subcellularLocation>
        <location evidence="1">Cell membrane</location>
        <topology evidence="1">Single-pass type I membrane protein</topology>
    </subcellularLocation>
</comment>
<keyword evidence="3 15" id="KW-0723">Serine/threonine-protein kinase</keyword>
<dbReference type="CDD" id="cd00028">
    <property type="entry name" value="B_lectin"/>
    <property type="match status" value="1"/>
</dbReference>
<keyword evidence="11" id="KW-0675">Receptor</keyword>
<dbReference type="Pfam" id="PF08276">
    <property type="entry name" value="PAN_2"/>
    <property type="match status" value="1"/>
</dbReference>
<keyword evidence="4" id="KW-0245">EGF-like domain</keyword>
<name>A0A453LJN7_AEGTS</name>
<keyword evidence="6" id="KW-0732">Signal</keyword>